<dbReference type="OrthoDB" id="2124888at2759"/>
<feature type="transmembrane region" description="Helical" evidence="1">
    <location>
        <begin position="20"/>
        <end position="40"/>
    </location>
</feature>
<dbReference type="Proteomes" id="UP000177798">
    <property type="component" value="Chromosome 11"/>
</dbReference>
<dbReference type="OMA" id="IQFIGHY"/>
<dbReference type="Pfam" id="PF06127">
    <property type="entry name" value="Mpo1-like"/>
    <property type="match status" value="1"/>
</dbReference>
<feature type="transmembrane region" description="Helical" evidence="1">
    <location>
        <begin position="143"/>
        <end position="163"/>
    </location>
</feature>
<evidence type="ECO:0000313" key="3">
    <source>
        <dbReference type="Proteomes" id="UP000177798"/>
    </source>
</evidence>
<dbReference type="VEuPathDB" id="FungiDB:sscle_11g083510"/>
<keyword evidence="1" id="KW-0472">Membrane</keyword>
<name>A0A1D9QF99_SCLS1</name>
<dbReference type="AlphaFoldDB" id="A0A1D9QF99"/>
<dbReference type="PANTHER" id="PTHR28026">
    <property type="entry name" value="DUF962 DOMAIN PROTEIN (AFU_ORTHOLOGUE AFUA_8G05310)"/>
    <property type="match status" value="1"/>
</dbReference>
<dbReference type="RefSeq" id="XP_001591143.1">
    <property type="nucleotide sequence ID" value="XM_001591093.1"/>
</dbReference>
<feature type="transmembrane region" description="Helical" evidence="1">
    <location>
        <begin position="112"/>
        <end position="131"/>
    </location>
</feature>
<evidence type="ECO:0008006" key="4">
    <source>
        <dbReference type="Google" id="ProtNLM"/>
    </source>
</evidence>
<dbReference type="EMBL" id="CP017824">
    <property type="protein sequence ID" value="APA13581.1"/>
    <property type="molecule type" value="Genomic_DNA"/>
</dbReference>
<gene>
    <name evidence="2" type="ORF">sscle_11g083510</name>
</gene>
<reference evidence="3" key="1">
    <citation type="journal article" date="2017" name="Genome Biol. Evol.">
        <title>The complete genome sequence of the phytopathogenic fungus Sclerotinia sclerotiorum reveals insights into the genome architecture of broad host range pathogens.</title>
        <authorList>
            <person name="Derbyshire M."/>
            <person name="Denton-Giles M."/>
            <person name="Hegedus D."/>
            <person name="Seifbarghy S."/>
            <person name="Rollins J."/>
            <person name="van Kan J."/>
            <person name="Seidl M.F."/>
            <person name="Faino L."/>
            <person name="Mbengue M."/>
            <person name="Navaud O."/>
            <person name="Raffaele S."/>
            <person name="Hammond-Kosack K."/>
            <person name="Heard S."/>
            <person name="Oliver R."/>
        </authorList>
    </citation>
    <scope>NUCLEOTIDE SEQUENCE [LARGE SCALE GENOMIC DNA]</scope>
    <source>
        <strain evidence="3">ATCC 18683 / 1980 / Ss-1</strain>
    </source>
</reference>
<organism evidence="2 3">
    <name type="scientific">Sclerotinia sclerotiorum (strain ATCC 18683 / 1980 / Ss-1)</name>
    <name type="common">White mold</name>
    <name type="synonym">Whetzelinia sclerotiorum</name>
    <dbReference type="NCBI Taxonomy" id="665079"/>
    <lineage>
        <taxon>Eukaryota</taxon>
        <taxon>Fungi</taxon>
        <taxon>Dikarya</taxon>
        <taxon>Ascomycota</taxon>
        <taxon>Pezizomycotina</taxon>
        <taxon>Leotiomycetes</taxon>
        <taxon>Helotiales</taxon>
        <taxon>Sclerotiniaceae</taxon>
        <taxon>Sclerotinia</taxon>
    </lineage>
</organism>
<sequence length="197" mass="21980">MSLNLEKQLTFYGAYHHNPTNILIHMTCVPLILATSLFLCSNSPTLIPLPSWLTIPNLPLNFSTIGSILYSGFYILLEPVAGSILLPFIIGWTAFSNHLLATSSNTTLANQIAGAVFFVSWIMQFIGHGTFEKRAPALLDNLVQALVLAPFFVFMELLFIFGYRPELQKRIDVAVEKEITKFKSEQSNGAIKKDKDN</sequence>
<evidence type="ECO:0000313" key="2">
    <source>
        <dbReference type="EMBL" id="APA13581.1"/>
    </source>
</evidence>
<dbReference type="KEGG" id="ssl:SS1G_07768"/>
<keyword evidence="1" id="KW-1133">Transmembrane helix</keyword>
<protein>
    <recommendedName>
        <fullName evidence="4">DUF962 domain protein</fullName>
    </recommendedName>
</protein>
<evidence type="ECO:0000256" key="1">
    <source>
        <dbReference type="SAM" id="Phobius"/>
    </source>
</evidence>
<keyword evidence="1" id="KW-0812">Transmembrane</keyword>
<proteinExistence type="predicted"/>
<accession>A0A1D9QF99</accession>
<dbReference type="PANTHER" id="PTHR28026:SF9">
    <property type="entry name" value="2-HYDROXY-PALMITIC ACID DIOXYGENASE MPO1"/>
    <property type="match status" value="1"/>
</dbReference>
<feature type="transmembrane region" description="Helical" evidence="1">
    <location>
        <begin position="80"/>
        <end position="100"/>
    </location>
</feature>
<dbReference type="InterPro" id="IPR009305">
    <property type="entry name" value="Mpo1-like"/>
</dbReference>